<proteinExistence type="predicted"/>
<evidence type="ECO:0000259" key="3">
    <source>
        <dbReference type="PROSITE" id="PS50076"/>
    </source>
</evidence>
<dbReference type="Pfam" id="PF00226">
    <property type="entry name" value="DnaJ"/>
    <property type="match status" value="1"/>
</dbReference>
<feature type="domain" description="J" evidence="3">
    <location>
        <begin position="15"/>
        <end position="85"/>
    </location>
</feature>
<dbReference type="CDD" id="cd06257">
    <property type="entry name" value="DnaJ"/>
    <property type="match status" value="1"/>
</dbReference>
<organism evidence="4">
    <name type="scientific">viral metagenome</name>
    <dbReference type="NCBI Taxonomy" id="1070528"/>
    <lineage>
        <taxon>unclassified sequences</taxon>
        <taxon>metagenomes</taxon>
        <taxon>organismal metagenomes</taxon>
    </lineage>
</organism>
<name>A0A6C0BEF4_9ZZZZ</name>
<dbReference type="InterPro" id="IPR036869">
    <property type="entry name" value="J_dom_sf"/>
</dbReference>
<dbReference type="PANTHER" id="PTHR45188">
    <property type="entry name" value="DNAJ PROTEIN P58IPK HOMOLOG"/>
    <property type="match status" value="1"/>
</dbReference>
<accession>A0A6C0BEF4</accession>
<dbReference type="AlphaFoldDB" id="A0A6C0BEF4"/>
<reference evidence="4" key="1">
    <citation type="journal article" date="2020" name="Nature">
        <title>Giant virus diversity and host interactions through global metagenomics.</title>
        <authorList>
            <person name="Schulz F."/>
            <person name="Roux S."/>
            <person name="Paez-Espino D."/>
            <person name="Jungbluth S."/>
            <person name="Walsh D.A."/>
            <person name="Denef V.J."/>
            <person name="McMahon K.D."/>
            <person name="Konstantinidis K.T."/>
            <person name="Eloe-Fadrosh E.A."/>
            <person name="Kyrpides N.C."/>
            <person name="Woyke T."/>
        </authorList>
    </citation>
    <scope>NUCLEOTIDE SEQUENCE</scope>
    <source>
        <strain evidence="4">GVMAG-M-3300010160-60</strain>
    </source>
</reference>
<dbReference type="SUPFAM" id="SSF46565">
    <property type="entry name" value="Chaperone J-domain"/>
    <property type="match status" value="1"/>
</dbReference>
<keyword evidence="1" id="KW-0677">Repeat</keyword>
<evidence type="ECO:0000256" key="1">
    <source>
        <dbReference type="ARBA" id="ARBA00022737"/>
    </source>
</evidence>
<protein>
    <recommendedName>
        <fullName evidence="3">J domain-containing protein</fullName>
    </recommendedName>
</protein>
<dbReference type="PANTHER" id="PTHR45188:SF2">
    <property type="entry name" value="DNAJ HOMOLOG SUBFAMILY C MEMBER 7"/>
    <property type="match status" value="1"/>
</dbReference>
<dbReference type="PRINTS" id="PR00625">
    <property type="entry name" value="JDOMAIN"/>
</dbReference>
<evidence type="ECO:0000256" key="2">
    <source>
        <dbReference type="ARBA" id="ARBA00022803"/>
    </source>
</evidence>
<dbReference type="InterPro" id="IPR001623">
    <property type="entry name" value="DnaJ_domain"/>
</dbReference>
<dbReference type="SMART" id="SM00271">
    <property type="entry name" value="DnaJ"/>
    <property type="match status" value="1"/>
</dbReference>
<evidence type="ECO:0000313" key="4">
    <source>
        <dbReference type="EMBL" id="QHS90151.1"/>
    </source>
</evidence>
<keyword evidence="2" id="KW-0802">TPR repeat</keyword>
<sequence>MNDLIEKMKPVKKNDYYKILGVSKSATTIEIKRAYQDKLKNLHPDKLKHLSSIDKKDALSKYKKVREAGDILTDIILKKEYDMEQNTEIKDYLVHKKEFEEFVNLQSKEEQKVKPVFETIKSEPLTLNEYEQILESYELSRKDDYTELLPDKLFKTEFNNDKFNSMFEKKKKNDNIVRYDKIFAHNDVSDDSVVFLDNTDVIEFNDKYTSINNGFIDIKNDDDDNLEDKLKNMNLDKSVDKFVNNLHT</sequence>
<dbReference type="Gene3D" id="1.10.287.110">
    <property type="entry name" value="DnaJ domain"/>
    <property type="match status" value="1"/>
</dbReference>
<dbReference type="EMBL" id="MN739130">
    <property type="protein sequence ID" value="QHS90151.1"/>
    <property type="molecule type" value="Genomic_DNA"/>
</dbReference>
<dbReference type="PROSITE" id="PS50076">
    <property type="entry name" value="DNAJ_2"/>
    <property type="match status" value="1"/>
</dbReference>